<dbReference type="PANTHER" id="PTHR33938:SF15">
    <property type="entry name" value="FERULOYL ESTERASE B-RELATED"/>
    <property type="match status" value="1"/>
</dbReference>
<keyword evidence="7" id="KW-1015">Disulfide bond</keyword>
<dbReference type="GO" id="GO:0046872">
    <property type="term" value="F:metal ion binding"/>
    <property type="evidence" value="ECO:0007669"/>
    <property type="project" value="UniProtKB-KW"/>
</dbReference>
<dbReference type="InterPro" id="IPR011118">
    <property type="entry name" value="Tannase/feruloyl_esterase"/>
</dbReference>
<dbReference type="OrthoDB" id="7062032at2"/>
<dbReference type="SUPFAM" id="SSF53474">
    <property type="entry name" value="alpha/beta-Hydrolases"/>
    <property type="match status" value="1"/>
</dbReference>
<name>A0A158CE55_9BURK</name>
<evidence type="ECO:0000256" key="6">
    <source>
        <dbReference type="ARBA" id="ARBA00022837"/>
    </source>
</evidence>
<evidence type="ECO:0000256" key="3">
    <source>
        <dbReference type="ARBA" id="ARBA00022723"/>
    </source>
</evidence>
<proteinExistence type="inferred from homology"/>
<accession>A0A158CE55</accession>
<keyword evidence="6" id="KW-0106">Calcium</keyword>
<comment type="similarity">
    <text evidence="1">Belongs to the tannase family.</text>
</comment>
<dbReference type="PROSITE" id="PS51257">
    <property type="entry name" value="PROKAR_LIPOPROTEIN"/>
    <property type="match status" value="1"/>
</dbReference>
<keyword evidence="5" id="KW-0378">Hydrolase</keyword>
<keyword evidence="4 8" id="KW-0732">Signal</keyword>
<evidence type="ECO:0000313" key="10">
    <source>
        <dbReference type="Proteomes" id="UP000054978"/>
    </source>
</evidence>
<organism evidence="9 10">
    <name type="scientific">Caballeronia ptereochthonis</name>
    <dbReference type="NCBI Taxonomy" id="1777144"/>
    <lineage>
        <taxon>Bacteria</taxon>
        <taxon>Pseudomonadati</taxon>
        <taxon>Pseudomonadota</taxon>
        <taxon>Betaproteobacteria</taxon>
        <taxon>Burkholderiales</taxon>
        <taxon>Burkholderiaceae</taxon>
        <taxon>Caballeronia</taxon>
    </lineage>
</organism>
<dbReference type="STRING" id="1777144.AWB83_04260"/>
<reference evidence="9" key="1">
    <citation type="submission" date="2016-01" db="EMBL/GenBank/DDBJ databases">
        <authorList>
            <person name="Peeters C."/>
        </authorList>
    </citation>
    <scope>NUCLEOTIDE SEQUENCE [LARGE SCALE GENOMIC DNA]</scope>
    <source>
        <strain evidence="9">LMG 29326</strain>
    </source>
</reference>
<gene>
    <name evidence="9" type="ORF">AWB83_04260</name>
</gene>
<evidence type="ECO:0000256" key="2">
    <source>
        <dbReference type="ARBA" id="ARBA00022487"/>
    </source>
</evidence>
<feature type="signal peptide" evidence="8">
    <location>
        <begin position="1"/>
        <end position="23"/>
    </location>
</feature>
<dbReference type="GO" id="GO:0052689">
    <property type="term" value="F:carboxylic ester hydrolase activity"/>
    <property type="evidence" value="ECO:0007669"/>
    <property type="project" value="UniProtKB-KW"/>
</dbReference>
<keyword evidence="10" id="KW-1185">Reference proteome</keyword>
<comment type="caution">
    <text evidence="9">The sequence shown here is derived from an EMBL/GenBank/DDBJ whole genome shotgun (WGS) entry which is preliminary data.</text>
</comment>
<dbReference type="PANTHER" id="PTHR33938">
    <property type="entry name" value="FERULOYL ESTERASE B-RELATED"/>
    <property type="match status" value="1"/>
</dbReference>
<dbReference type="InterPro" id="IPR029058">
    <property type="entry name" value="AB_hydrolase_fold"/>
</dbReference>
<evidence type="ECO:0000256" key="7">
    <source>
        <dbReference type="ARBA" id="ARBA00023157"/>
    </source>
</evidence>
<protein>
    <submittedName>
        <fullName evidence="9">Tannase and feruloyl esterase</fullName>
    </submittedName>
</protein>
<keyword evidence="3" id="KW-0479">Metal-binding</keyword>
<dbReference type="Proteomes" id="UP000054978">
    <property type="component" value="Unassembled WGS sequence"/>
</dbReference>
<evidence type="ECO:0000256" key="1">
    <source>
        <dbReference type="ARBA" id="ARBA00006249"/>
    </source>
</evidence>
<evidence type="ECO:0000256" key="4">
    <source>
        <dbReference type="ARBA" id="ARBA00022729"/>
    </source>
</evidence>
<evidence type="ECO:0000256" key="5">
    <source>
        <dbReference type="ARBA" id="ARBA00022801"/>
    </source>
</evidence>
<evidence type="ECO:0000256" key="8">
    <source>
        <dbReference type="SAM" id="SignalP"/>
    </source>
</evidence>
<dbReference type="Pfam" id="PF07519">
    <property type="entry name" value="Tannase"/>
    <property type="match status" value="1"/>
</dbReference>
<feature type="chain" id="PRO_5007622933" evidence="8">
    <location>
        <begin position="24"/>
        <end position="555"/>
    </location>
</feature>
<sequence>MTSRKSGAALALGALCAACVTISGCGGGHDDGGSPSTPPPSAAAQCSALAGLSIPASSIGAPTNGAKVASATLVETSGEYCQTNGTIAPVDPTAPAINFQVNLPTNWNHKALHYGGGGFDGTLITGVDPLDMAPTGAPTPLASGYVTFGDDSGHQSSSITDGSFAANDEALANYGGLSLKKTHDVAMTLIQTRYASAPSKTYFFGSSTGGRDGLTEIQRWPNDYDGIVVNRPALNYTGLRLSNVVLGRALYLNNGAGWLDVAKTVLLQNAVMKACDTLDGLADGIVSNVAACKARAPQVLASVRCAGGADAGDTCLSDAQIATVNTIAAPMTLPYPLANGVTRYAGYNILGGAVFAGPYTTRDFGTSKTPSNPAGKHDANQWVTGDQWVKYFVTRIPTFDSLTFDPLDPGAYRARVQAVSALSDATNTDLGAFQAKGGKIIMTHGLADEIVSTDSSTDYYNGLVARFGQGTVDGFVRFYLMPGVGHGTGPFHPAIDSLSALDQWVESGTAPETLTMSDLNSATLGRTRPLCRYPMWPRYGSGDMNSAASFRCAND</sequence>
<dbReference type="RefSeq" id="WP_087047632.1">
    <property type="nucleotide sequence ID" value="NZ_FCOB02000020.1"/>
</dbReference>
<dbReference type="AlphaFoldDB" id="A0A158CE55"/>
<keyword evidence="2" id="KW-0719">Serine esterase</keyword>
<dbReference type="EMBL" id="FCOB02000020">
    <property type="protein sequence ID" value="SAK80599.1"/>
    <property type="molecule type" value="Genomic_DNA"/>
</dbReference>
<evidence type="ECO:0000313" key="9">
    <source>
        <dbReference type="EMBL" id="SAK80599.1"/>
    </source>
</evidence>